<name>R4YU72_OLEAN</name>
<dbReference type="AlphaFoldDB" id="R4YU72"/>
<dbReference type="KEGG" id="oai:OLEAN_C34470"/>
<dbReference type="PANTHER" id="PTHR46796:SF10">
    <property type="entry name" value="TRANSCRIPTIONAL ACTIVATOR FEAR"/>
    <property type="match status" value="1"/>
</dbReference>
<evidence type="ECO:0000256" key="3">
    <source>
        <dbReference type="ARBA" id="ARBA00023163"/>
    </source>
</evidence>
<dbReference type="InterPro" id="IPR011051">
    <property type="entry name" value="RmlC_Cupin_sf"/>
</dbReference>
<evidence type="ECO:0000313" key="5">
    <source>
        <dbReference type="EMBL" id="CCK77623.1"/>
    </source>
</evidence>
<proteinExistence type="predicted"/>
<dbReference type="OrthoDB" id="5740883at2"/>
<evidence type="ECO:0000259" key="4">
    <source>
        <dbReference type="PROSITE" id="PS01124"/>
    </source>
</evidence>
<gene>
    <name evidence="5" type="ORF">OLEAN_C34470</name>
</gene>
<dbReference type="SUPFAM" id="SSF51182">
    <property type="entry name" value="RmlC-like cupins"/>
    <property type="match status" value="1"/>
</dbReference>
<dbReference type="PANTHER" id="PTHR46796">
    <property type="entry name" value="HTH-TYPE TRANSCRIPTIONAL ACTIVATOR RHAS-RELATED"/>
    <property type="match status" value="1"/>
</dbReference>
<dbReference type="InterPro" id="IPR018060">
    <property type="entry name" value="HTH_AraC"/>
</dbReference>
<dbReference type="GO" id="GO:0043565">
    <property type="term" value="F:sequence-specific DNA binding"/>
    <property type="evidence" value="ECO:0007669"/>
    <property type="project" value="InterPro"/>
</dbReference>
<protein>
    <submittedName>
        <fullName evidence="5">Transcriptional regulator, AraC type</fullName>
    </submittedName>
</protein>
<keyword evidence="3" id="KW-0804">Transcription</keyword>
<evidence type="ECO:0000256" key="1">
    <source>
        <dbReference type="ARBA" id="ARBA00023015"/>
    </source>
</evidence>
<dbReference type="Proteomes" id="UP000032749">
    <property type="component" value="Chromosome"/>
</dbReference>
<dbReference type="Pfam" id="PF12833">
    <property type="entry name" value="HTH_18"/>
    <property type="match status" value="1"/>
</dbReference>
<dbReference type="Gene3D" id="2.60.120.10">
    <property type="entry name" value="Jelly Rolls"/>
    <property type="match status" value="1"/>
</dbReference>
<reference evidence="5 6" key="1">
    <citation type="journal article" date="2013" name="Nat. Commun.">
        <title>Genome sequence and functional genomic analysis of the oil-degrading bacterium Oleispira antarctica.</title>
        <authorList>
            <person name="Kube M."/>
            <person name="Chernikova T.N."/>
            <person name="Al-Ramahi Y."/>
            <person name="Beloqui A."/>
            <person name="Lopez-Cortez N."/>
            <person name="Guazzaroni M.E."/>
            <person name="Heipieper H.J."/>
            <person name="Klages S."/>
            <person name="Kotsyurbenko O.R."/>
            <person name="Langer I."/>
            <person name="Nechitaylo T.Y."/>
            <person name="Lunsdorf H."/>
            <person name="Fernandez M."/>
            <person name="Juarez S."/>
            <person name="Ciordia S."/>
            <person name="Singer A."/>
            <person name="Kagan O."/>
            <person name="Egorova O."/>
            <person name="Petit P.A."/>
            <person name="Stogios P."/>
            <person name="Kim Y."/>
            <person name="Tchigvintsev A."/>
            <person name="Flick R."/>
            <person name="Denaro R."/>
            <person name="Genovese M."/>
            <person name="Albar J.P."/>
            <person name="Reva O.N."/>
            <person name="Martinez-Gomariz M."/>
            <person name="Tran H."/>
            <person name="Ferrer M."/>
            <person name="Savchenko A."/>
            <person name="Yakunin A.F."/>
            <person name="Yakimov M.M."/>
            <person name="Golyshina O.V."/>
            <person name="Reinhardt R."/>
            <person name="Golyshin P.N."/>
        </authorList>
    </citation>
    <scope>NUCLEOTIDE SEQUENCE [LARGE SCALE GENOMIC DNA]</scope>
</reference>
<dbReference type="HOGENOM" id="CLU_000445_88_15_6"/>
<dbReference type="InterPro" id="IPR050204">
    <property type="entry name" value="AraC_XylS_family_regulators"/>
</dbReference>
<dbReference type="InterPro" id="IPR014710">
    <property type="entry name" value="RmlC-like_jellyroll"/>
</dbReference>
<sequence>MPETADGHIEEINSEWEQHSHTHHQLILGLSGQIRVQLNQQQTITLESNHACLIPGGCFHSFKGMSKNRVLVIDIDPSDASIDRSLMQSLFQQAQFILLDNQVVKLISALSDELALQNNAALQPHVIGLILFSLQHRMQQPEPQTTQGSRLDIKGLDEYISQNLAEKITVDALATFCHMSSSQFHLRFRQLKGVTPHQYLLQQRTEKAIWLLRNSDLSIVQIAADSGFTNQSALNHVVKAKLNTSPGQIRKERHSLSIQSF</sequence>
<keyword evidence="1" id="KW-0805">Transcription regulation</keyword>
<feature type="domain" description="HTH araC/xylS-type" evidence="4">
    <location>
        <begin position="154"/>
        <end position="252"/>
    </location>
</feature>
<evidence type="ECO:0000256" key="2">
    <source>
        <dbReference type="ARBA" id="ARBA00023125"/>
    </source>
</evidence>
<dbReference type="GO" id="GO:0003700">
    <property type="term" value="F:DNA-binding transcription factor activity"/>
    <property type="evidence" value="ECO:0007669"/>
    <property type="project" value="InterPro"/>
</dbReference>
<accession>R4YU72</accession>
<keyword evidence="6" id="KW-1185">Reference proteome</keyword>
<dbReference type="STRING" id="698738.OLEAN_C34470"/>
<dbReference type="InterPro" id="IPR009057">
    <property type="entry name" value="Homeodomain-like_sf"/>
</dbReference>
<keyword evidence="2" id="KW-0238">DNA-binding</keyword>
<dbReference type="Gene3D" id="1.10.10.60">
    <property type="entry name" value="Homeodomain-like"/>
    <property type="match status" value="2"/>
</dbReference>
<dbReference type="SUPFAM" id="SSF46689">
    <property type="entry name" value="Homeodomain-like"/>
    <property type="match status" value="2"/>
</dbReference>
<organism evidence="5 6">
    <name type="scientific">Oleispira antarctica RB-8</name>
    <dbReference type="NCBI Taxonomy" id="698738"/>
    <lineage>
        <taxon>Bacteria</taxon>
        <taxon>Pseudomonadati</taxon>
        <taxon>Pseudomonadota</taxon>
        <taxon>Gammaproteobacteria</taxon>
        <taxon>Oceanospirillales</taxon>
        <taxon>Oceanospirillaceae</taxon>
        <taxon>Oleispira</taxon>
    </lineage>
</organism>
<dbReference type="PROSITE" id="PS01124">
    <property type="entry name" value="HTH_ARAC_FAMILY_2"/>
    <property type="match status" value="1"/>
</dbReference>
<dbReference type="SMART" id="SM00342">
    <property type="entry name" value="HTH_ARAC"/>
    <property type="match status" value="1"/>
</dbReference>
<dbReference type="EMBL" id="FO203512">
    <property type="protein sequence ID" value="CCK77623.1"/>
    <property type="molecule type" value="Genomic_DNA"/>
</dbReference>
<evidence type="ECO:0000313" key="6">
    <source>
        <dbReference type="Proteomes" id="UP000032749"/>
    </source>
</evidence>